<dbReference type="OrthoDB" id="2364174at2759"/>
<evidence type="ECO:0000313" key="1">
    <source>
        <dbReference type="EMBL" id="PNP49361.1"/>
    </source>
</evidence>
<dbReference type="AlphaFoldDB" id="A0A2K0TV46"/>
<evidence type="ECO:0000313" key="2">
    <source>
        <dbReference type="Proteomes" id="UP000236290"/>
    </source>
</evidence>
<protein>
    <submittedName>
        <fullName evidence="1">Uncharacterized protein</fullName>
    </submittedName>
</protein>
<proteinExistence type="predicted"/>
<dbReference type="Proteomes" id="UP000236290">
    <property type="component" value="Unassembled WGS sequence"/>
</dbReference>
<dbReference type="EMBL" id="MTYI01000187">
    <property type="protein sequence ID" value="PNP49361.1"/>
    <property type="molecule type" value="Genomic_DNA"/>
</dbReference>
<sequence>MSRLPPVEKFPLTVRKNIRDEWENRKADFEKRLSDLLGAPWKIDINLPQVYAYAQDGYAKESPGSMIASYIEGVLYQLDRFIGTHGEEGKPELNTIASARTISMDLDEDQKFSYCGCKISPAGQLVILFREGYLGTNIDDACSPEHLGGALNEAPSAAVTTGSHQPMSFVARAAIRSHWDTEVESIKKKLSEILKKDIAVVPQFEQAFDKLSAAKDAPNGWEQNLGLYLKMYYEGLVHHLEDQKFGEDDMLYGAFNEAIDKATVVFRIVDKGELEHSTYNECVIEDGTLILQTVCEYFGTNVNDIANKLMDLL</sequence>
<organism evidence="1 2">
    <name type="scientific">Trichoderma harzianum</name>
    <name type="common">Hypocrea lixii</name>
    <dbReference type="NCBI Taxonomy" id="5544"/>
    <lineage>
        <taxon>Eukaryota</taxon>
        <taxon>Fungi</taxon>
        <taxon>Dikarya</taxon>
        <taxon>Ascomycota</taxon>
        <taxon>Pezizomycotina</taxon>
        <taxon>Sordariomycetes</taxon>
        <taxon>Hypocreomycetidae</taxon>
        <taxon>Hypocreales</taxon>
        <taxon>Hypocreaceae</taxon>
        <taxon>Trichoderma</taxon>
    </lineage>
</organism>
<reference evidence="1 2" key="1">
    <citation type="submission" date="2017-02" db="EMBL/GenBank/DDBJ databases">
        <title>Genomes of Trichoderma spp. with biocontrol activity.</title>
        <authorList>
            <person name="Gardiner D."/>
            <person name="Kazan K."/>
            <person name="Vos C."/>
            <person name="Harvey P."/>
        </authorList>
    </citation>
    <scope>NUCLEOTIDE SEQUENCE [LARGE SCALE GENOMIC DNA]</scope>
    <source>
        <strain evidence="1 2">Tr1</strain>
    </source>
</reference>
<accession>A0A2K0TV46</accession>
<gene>
    <name evidence="1" type="ORF">THARTR1_09683</name>
</gene>
<name>A0A2K0TV46_TRIHA</name>
<comment type="caution">
    <text evidence="1">The sequence shown here is derived from an EMBL/GenBank/DDBJ whole genome shotgun (WGS) entry which is preliminary data.</text>
</comment>